<name>A0A803P1Q3_CANSA</name>
<proteinExistence type="predicted"/>
<evidence type="ECO:0000259" key="1">
    <source>
        <dbReference type="Pfam" id="PF14111"/>
    </source>
</evidence>
<dbReference type="InterPro" id="IPR025558">
    <property type="entry name" value="DUF4283"/>
</dbReference>
<dbReference type="Proteomes" id="UP000596661">
    <property type="component" value="Chromosome 2"/>
</dbReference>
<feature type="domain" description="DUF4283" evidence="1">
    <location>
        <begin position="33"/>
        <end position="105"/>
    </location>
</feature>
<dbReference type="EnsemblPlants" id="evm.model.02.589">
    <property type="protein sequence ID" value="cds.evm.model.02.589"/>
    <property type="gene ID" value="evm.TU.02.589"/>
</dbReference>
<evidence type="ECO:0000313" key="2">
    <source>
        <dbReference type="EnsemblPlants" id="cds.evm.model.02.589"/>
    </source>
</evidence>
<dbReference type="EMBL" id="UZAU01000123">
    <property type="status" value="NOT_ANNOTATED_CDS"/>
    <property type="molecule type" value="Genomic_DNA"/>
</dbReference>
<dbReference type="Pfam" id="PF14111">
    <property type="entry name" value="DUF4283"/>
    <property type="match status" value="1"/>
</dbReference>
<reference evidence="2" key="2">
    <citation type="submission" date="2021-03" db="UniProtKB">
        <authorList>
            <consortium name="EnsemblPlants"/>
        </authorList>
    </citation>
    <scope>IDENTIFICATION</scope>
</reference>
<keyword evidence="3" id="KW-1185">Reference proteome</keyword>
<dbReference type="Gramene" id="evm.model.02.589">
    <property type="protein sequence ID" value="cds.evm.model.02.589"/>
    <property type="gene ID" value="evm.TU.02.589"/>
</dbReference>
<protein>
    <recommendedName>
        <fullName evidence="1">DUF4283 domain-containing protein</fullName>
    </recommendedName>
</protein>
<dbReference type="AlphaFoldDB" id="A0A803P1Q3"/>
<reference evidence="2" key="1">
    <citation type="submission" date="2018-11" db="EMBL/GenBank/DDBJ databases">
        <authorList>
            <person name="Grassa J C."/>
        </authorList>
    </citation>
    <scope>NUCLEOTIDE SEQUENCE [LARGE SCALE GENOMIC DNA]</scope>
</reference>
<dbReference type="OMA" id="INKVRIM"/>
<accession>A0A803P1Q3</accession>
<evidence type="ECO:0000313" key="3">
    <source>
        <dbReference type="Proteomes" id="UP000596661"/>
    </source>
</evidence>
<sequence length="126" mass="14734">MDEQYAAFTIEDKDEEGLFFEAGTDELSEIDDRWLLVGRFLTNRSIDFQPMQNKMATLWQPGRGLYVKELDPNLYLFQFYHEVDIERVVEGSPWTFDRAPLIFERETGHQSSTCSINKVRIMGSIT</sequence>
<organism evidence="2 3">
    <name type="scientific">Cannabis sativa</name>
    <name type="common">Hemp</name>
    <name type="synonym">Marijuana</name>
    <dbReference type="NCBI Taxonomy" id="3483"/>
    <lineage>
        <taxon>Eukaryota</taxon>
        <taxon>Viridiplantae</taxon>
        <taxon>Streptophyta</taxon>
        <taxon>Embryophyta</taxon>
        <taxon>Tracheophyta</taxon>
        <taxon>Spermatophyta</taxon>
        <taxon>Magnoliopsida</taxon>
        <taxon>eudicotyledons</taxon>
        <taxon>Gunneridae</taxon>
        <taxon>Pentapetalae</taxon>
        <taxon>rosids</taxon>
        <taxon>fabids</taxon>
        <taxon>Rosales</taxon>
        <taxon>Cannabaceae</taxon>
        <taxon>Cannabis</taxon>
    </lineage>
</organism>